<evidence type="ECO:0000313" key="2">
    <source>
        <dbReference type="Proteomes" id="UP000708208"/>
    </source>
</evidence>
<proteinExistence type="predicted"/>
<dbReference type="EMBL" id="CAJVCH010000550">
    <property type="protein sequence ID" value="CAG7632811.1"/>
    <property type="molecule type" value="Genomic_DNA"/>
</dbReference>
<dbReference type="Proteomes" id="UP000708208">
    <property type="component" value="Unassembled WGS sequence"/>
</dbReference>
<sequence>MSHIFDVEKLPFNFLNGYSFMLTHSSSTKDVLMKLDTVTKMHLENINGHVFSEIILDIEKYKEKLNTGKSKNRQFGRVLHGCACK</sequence>
<organism evidence="1 2">
    <name type="scientific">Allacma fusca</name>
    <dbReference type="NCBI Taxonomy" id="39272"/>
    <lineage>
        <taxon>Eukaryota</taxon>
        <taxon>Metazoa</taxon>
        <taxon>Ecdysozoa</taxon>
        <taxon>Arthropoda</taxon>
        <taxon>Hexapoda</taxon>
        <taxon>Collembola</taxon>
        <taxon>Symphypleona</taxon>
        <taxon>Sminthuridae</taxon>
        <taxon>Allacma</taxon>
    </lineage>
</organism>
<accession>A0A8J2JKJ9</accession>
<evidence type="ECO:0000313" key="1">
    <source>
        <dbReference type="EMBL" id="CAG7632811.1"/>
    </source>
</evidence>
<keyword evidence="2" id="KW-1185">Reference proteome</keyword>
<gene>
    <name evidence="1" type="ORF">AFUS01_LOCUS160</name>
</gene>
<reference evidence="1" key="1">
    <citation type="submission" date="2021-06" db="EMBL/GenBank/DDBJ databases">
        <authorList>
            <person name="Hodson N. C."/>
            <person name="Mongue J. A."/>
            <person name="Jaron S. K."/>
        </authorList>
    </citation>
    <scope>NUCLEOTIDE SEQUENCE</scope>
</reference>
<dbReference type="AlphaFoldDB" id="A0A8J2JKJ9"/>
<name>A0A8J2JKJ9_9HEXA</name>
<comment type="caution">
    <text evidence="1">The sequence shown here is derived from an EMBL/GenBank/DDBJ whole genome shotgun (WGS) entry which is preliminary data.</text>
</comment>
<protein>
    <submittedName>
        <fullName evidence="1">Uncharacterized protein</fullName>
    </submittedName>
</protein>